<keyword evidence="4" id="KW-1185">Reference proteome</keyword>
<name>A0A517YA58_9BACT</name>
<dbReference type="Pfam" id="PF13275">
    <property type="entry name" value="S4_2"/>
    <property type="match status" value="1"/>
</dbReference>
<dbReference type="SUPFAM" id="SSF55174">
    <property type="entry name" value="Alpha-L RNA-binding motif"/>
    <property type="match status" value="1"/>
</dbReference>
<dbReference type="CDD" id="cd00165">
    <property type="entry name" value="S4"/>
    <property type="match status" value="1"/>
</dbReference>
<evidence type="ECO:0000313" key="4">
    <source>
        <dbReference type="Proteomes" id="UP000315017"/>
    </source>
</evidence>
<dbReference type="Proteomes" id="UP000315017">
    <property type="component" value="Chromosome"/>
</dbReference>
<dbReference type="KEGG" id="aagg:ETAA8_22040"/>
<dbReference type="EMBL" id="CP036274">
    <property type="protein sequence ID" value="QDU27120.1"/>
    <property type="molecule type" value="Genomic_DNA"/>
</dbReference>
<dbReference type="GO" id="GO:0003723">
    <property type="term" value="F:RNA binding"/>
    <property type="evidence" value="ECO:0007669"/>
    <property type="project" value="UniProtKB-KW"/>
</dbReference>
<reference evidence="3 4" key="1">
    <citation type="submission" date="2019-02" db="EMBL/GenBank/DDBJ databases">
        <title>Deep-cultivation of Planctomycetes and their phenomic and genomic characterization uncovers novel biology.</title>
        <authorList>
            <person name="Wiegand S."/>
            <person name="Jogler M."/>
            <person name="Boedeker C."/>
            <person name="Pinto D."/>
            <person name="Vollmers J."/>
            <person name="Rivas-Marin E."/>
            <person name="Kohn T."/>
            <person name="Peeters S.H."/>
            <person name="Heuer A."/>
            <person name="Rast P."/>
            <person name="Oberbeckmann S."/>
            <person name="Bunk B."/>
            <person name="Jeske O."/>
            <person name="Meyerdierks A."/>
            <person name="Storesund J.E."/>
            <person name="Kallscheuer N."/>
            <person name="Luecker S."/>
            <person name="Lage O.M."/>
            <person name="Pohl T."/>
            <person name="Merkel B.J."/>
            <person name="Hornburger P."/>
            <person name="Mueller R.-W."/>
            <person name="Bruemmer F."/>
            <person name="Labrenz M."/>
            <person name="Spormann A.M."/>
            <person name="Op den Camp H."/>
            <person name="Overmann J."/>
            <person name="Amann R."/>
            <person name="Jetten M.S.M."/>
            <person name="Mascher T."/>
            <person name="Medema M.H."/>
            <person name="Devos D.P."/>
            <person name="Kaster A.-K."/>
            <person name="Ovreas L."/>
            <person name="Rohde M."/>
            <person name="Galperin M.Y."/>
            <person name="Jogler C."/>
        </authorList>
    </citation>
    <scope>NUCLEOTIDE SEQUENCE [LARGE SCALE GENOMIC DNA]</scope>
    <source>
        <strain evidence="3 4">ETA_A8</strain>
    </source>
</reference>
<evidence type="ECO:0000313" key="3">
    <source>
        <dbReference type="EMBL" id="QDU27120.1"/>
    </source>
</evidence>
<dbReference type="OrthoDB" id="9811532at2"/>
<protein>
    <submittedName>
        <fullName evidence="3">Ribosome-associated protein</fullName>
    </submittedName>
</protein>
<dbReference type="InterPro" id="IPR036986">
    <property type="entry name" value="S4_RNA-bd_sf"/>
</dbReference>
<gene>
    <name evidence="3" type="ORF">ETAA8_22040</name>
</gene>
<dbReference type="PROSITE" id="PS50889">
    <property type="entry name" value="S4"/>
    <property type="match status" value="1"/>
</dbReference>
<evidence type="ECO:0000259" key="2">
    <source>
        <dbReference type="SMART" id="SM00363"/>
    </source>
</evidence>
<dbReference type="AlphaFoldDB" id="A0A517YA58"/>
<keyword evidence="1" id="KW-0694">RNA-binding</keyword>
<dbReference type="SMART" id="SM00363">
    <property type="entry name" value="S4"/>
    <property type="match status" value="1"/>
</dbReference>
<accession>A0A517YA58</accession>
<dbReference type="InterPro" id="IPR002942">
    <property type="entry name" value="S4_RNA-bd"/>
</dbReference>
<evidence type="ECO:0000256" key="1">
    <source>
        <dbReference type="PROSITE-ProRule" id="PRU00182"/>
    </source>
</evidence>
<sequence>MTDEPDEPADVLRLDHFLKRSGVADTGGQAKVMIQNGDVKVNGEVDTRRRKKLVKGDVVEVNGQKLVVKD</sequence>
<dbReference type="RefSeq" id="WP_145087993.1">
    <property type="nucleotide sequence ID" value="NZ_CP036274.1"/>
</dbReference>
<dbReference type="Gene3D" id="3.10.290.10">
    <property type="entry name" value="RNA-binding S4 domain"/>
    <property type="match status" value="1"/>
</dbReference>
<feature type="domain" description="RNA-binding S4" evidence="2">
    <location>
        <begin position="12"/>
        <end position="67"/>
    </location>
</feature>
<organism evidence="3 4">
    <name type="scientific">Anatilimnocola aggregata</name>
    <dbReference type="NCBI Taxonomy" id="2528021"/>
    <lineage>
        <taxon>Bacteria</taxon>
        <taxon>Pseudomonadati</taxon>
        <taxon>Planctomycetota</taxon>
        <taxon>Planctomycetia</taxon>
        <taxon>Pirellulales</taxon>
        <taxon>Pirellulaceae</taxon>
        <taxon>Anatilimnocola</taxon>
    </lineage>
</organism>
<proteinExistence type="predicted"/>